<reference evidence="2 3" key="1">
    <citation type="journal article" date="2021" name="Sci. Rep.">
        <title>The distribution of antibiotic resistance genes in chicken gut microbiota commensals.</title>
        <authorList>
            <person name="Juricova H."/>
            <person name="Matiasovicova J."/>
            <person name="Kubasova T."/>
            <person name="Cejkova D."/>
            <person name="Rychlik I."/>
        </authorList>
    </citation>
    <scope>NUCLEOTIDE SEQUENCE [LARGE SCALE GENOMIC DNA]</scope>
    <source>
        <strain evidence="2 3">An421</strain>
    </source>
</reference>
<name>A0AA40ZUE5_9BACT</name>
<dbReference type="Pfam" id="PF04230">
    <property type="entry name" value="PS_pyruv_trans"/>
    <property type="match status" value="1"/>
</dbReference>
<dbReference type="PANTHER" id="PTHR36836">
    <property type="entry name" value="COLANIC ACID BIOSYNTHESIS PROTEIN WCAK"/>
    <property type="match status" value="1"/>
</dbReference>
<sequence>MKVGILSMQKVMNYGSFLQGFALKKTIEELGHQCEFIDIEQGRVFPELKRSYTFLLKKAVERYMKWDVLTRLRYTCIFQKRFNTEFFNLLGVNTHTITHFDAVVIGSDEVFNFAQRVPWGYTPQLYGKVSNANKVISYAGSFGHTTMQDIEHYGVKDEIKNALFSMAAISVRDKNSYEIVQKLTGKTPLIHVDPVLMFDYLPYVQLPDLKDYIVVYTYPNRIKDKKEIAAIKSFARKYNKKLISIGFYFPWCDETVIPTPFEVLGYMKQADYIVTDTFHGSVMSLKFNRPFVALVRSSNKQKMTSLLSQFNLANRIVEDINLLEETMLQKSNYDYANSLLKAERVKSLDYLTQNL</sequence>
<evidence type="ECO:0000259" key="1">
    <source>
        <dbReference type="Pfam" id="PF04230"/>
    </source>
</evidence>
<keyword evidence="2" id="KW-0808">Transferase</keyword>
<proteinExistence type="predicted"/>
<accession>A0AA40ZUE5</accession>
<dbReference type="AlphaFoldDB" id="A0AA40ZUE5"/>
<organism evidence="2 3">
    <name type="scientific">Caecibacteroides pullorum</name>
    <dbReference type="NCBI Taxonomy" id="2725562"/>
    <lineage>
        <taxon>Bacteria</taxon>
        <taxon>Pseudomonadati</taxon>
        <taxon>Bacteroidota</taxon>
        <taxon>Bacteroidia</taxon>
        <taxon>Bacteroidales</taxon>
        <taxon>Bacteroidaceae</taxon>
        <taxon>Caecibacteroides</taxon>
    </lineage>
</organism>
<protein>
    <submittedName>
        <fullName evidence="2">Polysaccharide pyruvyl transferase family protein</fullName>
    </submittedName>
</protein>
<evidence type="ECO:0000313" key="2">
    <source>
        <dbReference type="EMBL" id="MBM6858052.1"/>
    </source>
</evidence>
<dbReference type="InterPro" id="IPR007345">
    <property type="entry name" value="Polysacch_pyruvyl_Trfase"/>
</dbReference>
<keyword evidence="3" id="KW-1185">Reference proteome</keyword>
<gene>
    <name evidence="2" type="ORF">H6D15_10650</name>
</gene>
<comment type="caution">
    <text evidence="2">The sequence shown here is derived from an EMBL/GenBank/DDBJ whole genome shotgun (WGS) entry which is preliminary data.</text>
</comment>
<dbReference type="GO" id="GO:0016740">
    <property type="term" value="F:transferase activity"/>
    <property type="evidence" value="ECO:0007669"/>
    <property type="project" value="UniProtKB-KW"/>
</dbReference>
<dbReference type="RefSeq" id="WP_204972321.1">
    <property type="nucleotide sequence ID" value="NZ_JAAZTS010000016.1"/>
</dbReference>
<dbReference type="EMBL" id="JACJMO010000016">
    <property type="protein sequence ID" value="MBM6858052.1"/>
    <property type="molecule type" value="Genomic_DNA"/>
</dbReference>
<evidence type="ECO:0000313" key="3">
    <source>
        <dbReference type="Proteomes" id="UP000698924"/>
    </source>
</evidence>
<feature type="domain" description="Polysaccharide pyruvyl transferase" evidence="1">
    <location>
        <begin position="13"/>
        <end position="297"/>
    </location>
</feature>
<dbReference type="Proteomes" id="UP000698924">
    <property type="component" value="Unassembled WGS sequence"/>
</dbReference>
<dbReference type="PANTHER" id="PTHR36836:SF1">
    <property type="entry name" value="COLANIC ACID BIOSYNTHESIS PROTEIN WCAK"/>
    <property type="match status" value="1"/>
</dbReference>